<dbReference type="Proteomes" id="UP000762676">
    <property type="component" value="Unassembled WGS sequence"/>
</dbReference>
<evidence type="ECO:0000313" key="2">
    <source>
        <dbReference type="Proteomes" id="UP000762676"/>
    </source>
</evidence>
<dbReference type="AlphaFoldDB" id="A0AAV4HSL1"/>
<proteinExistence type="predicted"/>
<protein>
    <submittedName>
        <fullName evidence="1">Uncharacterized protein</fullName>
    </submittedName>
</protein>
<evidence type="ECO:0000313" key="1">
    <source>
        <dbReference type="EMBL" id="GFS00842.1"/>
    </source>
</evidence>
<name>A0AAV4HSL1_9GAST</name>
<dbReference type="EMBL" id="BMAT01005852">
    <property type="protein sequence ID" value="GFS00842.1"/>
    <property type="molecule type" value="Genomic_DNA"/>
</dbReference>
<comment type="caution">
    <text evidence="1">The sequence shown here is derived from an EMBL/GenBank/DDBJ whole genome shotgun (WGS) entry which is preliminary data.</text>
</comment>
<reference evidence="1 2" key="1">
    <citation type="journal article" date="2021" name="Elife">
        <title>Chloroplast acquisition without the gene transfer in kleptoplastic sea slugs, Plakobranchus ocellatus.</title>
        <authorList>
            <person name="Maeda T."/>
            <person name="Takahashi S."/>
            <person name="Yoshida T."/>
            <person name="Shimamura S."/>
            <person name="Takaki Y."/>
            <person name="Nagai Y."/>
            <person name="Toyoda A."/>
            <person name="Suzuki Y."/>
            <person name="Arimoto A."/>
            <person name="Ishii H."/>
            <person name="Satoh N."/>
            <person name="Nishiyama T."/>
            <person name="Hasebe M."/>
            <person name="Maruyama T."/>
            <person name="Minagawa J."/>
            <person name="Obokata J."/>
            <person name="Shigenobu S."/>
        </authorList>
    </citation>
    <scope>NUCLEOTIDE SEQUENCE [LARGE SCALE GENOMIC DNA]</scope>
</reference>
<sequence>MYRQYGHACEQPGMQKALATHRCRVDKGVSKQLLRIYWPWPQQRANVWASLPLADGTIGLLLEKDAQYLRSGADSWCNLPSYLGKVATYIGGVLRVKPARLLQETLKMGRGFIQKRFLGLKK</sequence>
<accession>A0AAV4HSL1</accession>
<gene>
    <name evidence="1" type="ORF">ElyMa_002824600</name>
</gene>
<organism evidence="1 2">
    <name type="scientific">Elysia marginata</name>
    <dbReference type="NCBI Taxonomy" id="1093978"/>
    <lineage>
        <taxon>Eukaryota</taxon>
        <taxon>Metazoa</taxon>
        <taxon>Spiralia</taxon>
        <taxon>Lophotrochozoa</taxon>
        <taxon>Mollusca</taxon>
        <taxon>Gastropoda</taxon>
        <taxon>Heterobranchia</taxon>
        <taxon>Euthyneura</taxon>
        <taxon>Panpulmonata</taxon>
        <taxon>Sacoglossa</taxon>
        <taxon>Placobranchoidea</taxon>
        <taxon>Plakobranchidae</taxon>
        <taxon>Elysia</taxon>
    </lineage>
</organism>
<keyword evidence="2" id="KW-1185">Reference proteome</keyword>